<feature type="disulfide bond" evidence="32">
    <location>
        <begin position="589"/>
        <end position="595"/>
    </location>
</feature>
<gene>
    <name evidence="32 37" type="primary">env</name>
</gene>
<evidence type="ECO:0000256" key="29">
    <source>
        <dbReference type="ARBA" id="ARBA00023280"/>
    </source>
</evidence>
<keyword evidence="11 32" id="KW-0945">Host-virus interaction</keyword>
<feature type="compositionally biased region" description="Basic and acidic residues" evidence="34">
    <location>
        <begin position="714"/>
        <end position="723"/>
    </location>
</feature>
<feature type="chain" id="PRO_5023289014" description="Envelope glycoprotein gp160" evidence="32">
    <location>
        <begin position="32"/>
        <end position="854"/>
    </location>
</feature>
<comment type="PTM">
    <text evidence="32">Specific enzymatic cleavages in vivo yield mature proteins. Envelope glycoproteins are synthesized as a inactive precursor that is heavily N-glycosylated and processed likely by host cell furin in the Golgi to yield the mature SU and TM proteins. The cleavage site between SU and TM requires the minimal sequence [KR]-X-[KR]-R. About 2 of the 9 disulfide bonds of gp41 are reduced by P4HB/PDI, following binding to CD4 receptor.</text>
</comment>
<comment type="domain">
    <text evidence="32 33">The 17 amino acids long immunosuppressive region is present in many retroviral envelope proteins. Synthetic peptides derived from this relatively conserved sequence inhibit immune function in vitro and in vivo.</text>
</comment>
<comment type="subcellular location">
    <subcellularLocation>
        <location evidence="3">Host cell membrane</location>
        <topology evidence="3">Peripheral membrane protein</topology>
    </subcellularLocation>
    <subcellularLocation>
        <location evidence="1">Host cell membrane</location>
        <topology evidence="1">Single-pass type I membrane protein</topology>
    </subcellularLocation>
    <subcellularLocation>
        <location evidence="2">Host endosome membrane</location>
        <topology evidence="2">Peripheral membrane protein</topology>
    </subcellularLocation>
    <subcellularLocation>
        <location evidence="5">Host endosome membrane</location>
        <topology evidence="5">Single-pass type I membrane protein</topology>
    </subcellularLocation>
    <subcellularLocation>
        <location evidence="6">Virion membrane</location>
        <topology evidence="6">Peripheral membrane protein</topology>
    </subcellularLocation>
    <subcellularLocation>
        <location evidence="4">Virion membrane</location>
        <topology evidence="4">Single-pass type I membrane protein</topology>
    </subcellularLocation>
</comment>
<evidence type="ECO:0000256" key="15">
    <source>
        <dbReference type="ARBA" id="ARBA00022703"/>
    </source>
</evidence>
<evidence type="ECO:0000256" key="22">
    <source>
        <dbReference type="ARBA" id="ARBA00022989"/>
    </source>
</evidence>
<evidence type="ECO:0000256" key="27">
    <source>
        <dbReference type="ARBA" id="ARBA00023157"/>
    </source>
</evidence>
<evidence type="ECO:0000256" key="4">
    <source>
        <dbReference type="ARBA" id="ARBA00004563"/>
    </source>
</evidence>
<evidence type="ECO:0000256" key="3">
    <source>
        <dbReference type="ARBA" id="ARBA00004505"/>
    </source>
</evidence>
<evidence type="ECO:0000256" key="9">
    <source>
        <dbReference type="ARBA" id="ARBA00022511"/>
    </source>
</evidence>
<dbReference type="InterPro" id="IPR000777">
    <property type="entry name" value="HIV1_Gp120"/>
</dbReference>
<feature type="coiled-coil region" evidence="32">
    <location>
        <begin position="624"/>
        <end position="658"/>
    </location>
</feature>
<dbReference type="FunFam" id="2.170.40.20:FF:000003">
    <property type="entry name" value="Envelope glycoprotein gp160"/>
    <property type="match status" value="1"/>
</dbReference>
<comment type="domain">
    <text evidence="32">Some of the most genetically diverse regions of the viral genome are present in Env. They are called variable regions 1 through 5 (V1 through V5). Coreceptor usage of gp120 is determined mainly by the primary structure of the third variable region (V3) in the outer domain of gp120. The sequence of V3 determines which coreceptor, CCR5 and/or CXCR4 (corresponding to R5/macrophage, X4/T cell and R5X4/T cell and macrophage tropism), is used to trigger the fusion potential of the Env complex, and hence which cells the virus can infect. Binding to CCR5 involves a region adjacent in addition to V3.</text>
</comment>
<keyword evidence="20 32" id="KW-0261">Viral envelope protein</keyword>
<keyword evidence="25 32" id="KW-0472">Membrane</keyword>
<evidence type="ECO:0000256" key="1">
    <source>
        <dbReference type="ARBA" id="ARBA00004402"/>
    </source>
</evidence>
<sequence length="854" mass="97026">MRVKETQRNWPNLWKWGTLILGLVIICSASDNLWVTVYYGVPVWRDADTTLFCASDAKAHQAEAHNIWATHACVPTDPNPQELYLENVTENFNMWKNNMVEQMQEDVISLWDQSLKPCVKLTPLCVTLNCTAAILTNVTRMANTSDIIGNITNEVRNCSFNMTTELKDKKQKVHALFYMLDIVQIENSTKYRLINCNTSVIKQACPKISFDPIPIHYCTPAGYAILKCKDKNFTGMGPCKNVSSVQCTHGIKPVVSTQLLLNGSLAEGEIMIRSENLTNNVKTIIVHLNESVIINCTRPSTNTRTSIHIGPGQVFYQTGDIIGDIRQAYCEINGTKWDEVLKQVAGKLRRHFNRTEKISFQPPSGGDLEITMHHFNCRGEFFYCNTTALFSKTYTGNETMEGNKTIILPCRIKQIINMWQGVGQAMYAPPVRGMINCVSNITGILLTRDGGNGTTEEIFRPGGGNIKDNWRSELYKYKVVQIEPLGIAPTRAKRRVVERNKRAVGIGAMIFGFLGAAGSTMGAASITLTVQARQLLSGIVQQQSNLLRAIEAQQHLLQLTVWGIKQLQARILAVERYLKDQQFLGLWGCSGKIICPTAVPWNSSWSNKSYKEIWDNMTWIEWEREISNYTNQIYDILTESQDQQDRNEKDLLKLDQWASLWNWFDITRWLWYIKIFIMIVGGLIGLRIIFAVLAIVNRVRQGYSPLSFQIPSHQQREPDRPERIEEEGGEQGRDKSVRLVTGFLALAWDDLRSLCLFSYHRLRDLTLIAARTVELLGRSSLQGLRLGWEGLKYLGNLLLYWGQELKISAISLLDAIALAVAGWTDRVIEIAQRAWRAFLHIPRRIRQGFERALL</sequence>
<dbReference type="Pfam" id="PF00516">
    <property type="entry name" value="GP120"/>
    <property type="match status" value="1"/>
</dbReference>
<comment type="caution">
    <text evidence="32 33">Lacks conserved residue(s) required for the propagation of feature annotation.</text>
</comment>
<dbReference type="GO" id="GO:0075512">
    <property type="term" value="P:clathrin-dependent endocytosis of virus by host cell"/>
    <property type="evidence" value="ECO:0007669"/>
    <property type="project" value="UniProtKB-UniRule"/>
</dbReference>
<comment type="miscellaneous">
    <text evidence="32">Inhibitors targeting HIV-1 viral envelope proteins are used as antiretroviral drugs. Attachment of virions to the cell surface via non-specific interactions and CD4 binding can be blocked by inhibitors that include cyanovirin-N, cyclotriazadisulfonamide analogs, PRO 2000, TNX 355 and PRO 542. In addition, BMS 806 can block CD4-induced conformational changes. Env interactions with the coreceptor molecules can be targeted by CCR5 antagonists including SCH-D, maraviroc (UK 427857) and aplaviroc (GW 873140), and the CXCR4 antagonist AMD 070. Fusion of viral and cellular membranes can be inhibited by peptides such as enfuvirtide and tifuvirtide (T 1249). Resistance to inhibitors associated with mutations in Env are observed. Most of the time, single mutations confer only a modest reduction in drug susceptibility. Combination of several mutations is usually required to develop a high-level drug resistance.</text>
</comment>
<dbReference type="Pfam" id="PF00517">
    <property type="entry name" value="GP41"/>
    <property type="match status" value="1"/>
</dbReference>
<feature type="region of interest" description="CD4-binding loop" evidence="32">
    <location>
        <begin position="363"/>
        <end position="373"/>
    </location>
</feature>
<dbReference type="GO" id="GO:0020002">
    <property type="term" value="C:host cell plasma membrane"/>
    <property type="evidence" value="ECO:0007669"/>
    <property type="project" value="UniProtKB-SubCell"/>
</dbReference>
<keyword evidence="14 32" id="KW-0812">Transmembrane</keyword>
<keyword evidence="28 32" id="KW-0325">Glycoprotein</keyword>
<dbReference type="Gene3D" id="2.170.40.20">
    <property type="entry name" value="Human immunodeficiency virus 1, Gp160, envelope glycoprotein"/>
    <property type="match status" value="2"/>
</dbReference>
<dbReference type="GO" id="GO:0019062">
    <property type="term" value="P:virion attachment to host cell"/>
    <property type="evidence" value="ECO:0007669"/>
    <property type="project" value="UniProtKB-UniRule"/>
</dbReference>
<feature type="region of interest" description="Disordered" evidence="34">
    <location>
        <begin position="711"/>
        <end position="732"/>
    </location>
</feature>
<feature type="disulfide bond" evidence="32">
    <location>
        <begin position="228"/>
        <end position="239"/>
    </location>
</feature>
<keyword evidence="15 32" id="KW-0053">Apoptosis</keyword>
<feature type="topological domain" description="Cytoplasmic" evidence="32">
    <location>
        <begin position="697"/>
        <end position="854"/>
    </location>
</feature>
<keyword evidence="29 32" id="KW-0899">Viral immunoevasion</keyword>
<keyword evidence="13 32" id="KW-0165">Cleavage on pair of basic residues</keyword>
<feature type="transmembrane region" description="Helical" evidence="33">
    <location>
        <begin position="20"/>
        <end position="41"/>
    </location>
</feature>
<dbReference type="CDD" id="cd09909">
    <property type="entry name" value="HIV-1-like_HR1-HR2"/>
    <property type="match status" value="1"/>
</dbReference>
<keyword evidence="12 32" id="KW-1162">Viral penetration into host cytoplasm</keyword>
<evidence type="ECO:0000256" key="11">
    <source>
        <dbReference type="ARBA" id="ARBA00022581"/>
    </source>
</evidence>
<organism evidence="37">
    <name type="scientific">Human immunodeficiency virus type 1</name>
    <name type="common">HIV-1</name>
    <dbReference type="NCBI Taxonomy" id="11676"/>
    <lineage>
        <taxon>Viruses</taxon>
        <taxon>Riboviria</taxon>
        <taxon>Pararnavirae</taxon>
        <taxon>Artverviricota</taxon>
        <taxon>Revtraviricetes</taxon>
        <taxon>Ortervirales</taxon>
        <taxon>Retroviridae</taxon>
        <taxon>Orthoretrovirinae</taxon>
        <taxon>Lentivirus</taxon>
        <taxon>Lentivirus humimdef1</taxon>
    </lineage>
</organism>
<evidence type="ECO:0000256" key="31">
    <source>
        <dbReference type="ARBA" id="ARBA00023296"/>
    </source>
</evidence>
<reference evidence="37" key="1">
    <citation type="journal article" date="2012" name="Nature">
        <title>Increased HIV-1 vaccine efficacy against viruses with genetic signatures in Env V2.</title>
        <authorList>
            <person name="Rolland M."/>
            <person name="Edlefsen P.T."/>
            <person name="Larsen B.B."/>
            <person name="Tovanabutra S."/>
            <person name="Sanders-Buell E."/>
            <person name="Hertz T."/>
            <person name="de Camp A.C."/>
            <person name="Carrico C."/>
            <person name="Menis S."/>
            <person name="Magaret C.A."/>
            <person name="Ahmed H."/>
            <person name="Juraska M."/>
            <person name="Chen L."/>
            <person name="Konopa P."/>
            <person name="Nariya S."/>
            <person name="Stoddard J.N."/>
            <person name="Wong K."/>
            <person name="Zhao H."/>
            <person name="Deng W."/>
            <person name="Maust B.S."/>
            <person name="Bose M."/>
            <person name="Howell S."/>
            <person name="Bates A."/>
            <person name="Lazzaro M."/>
            <person name="O'Sullivan A."/>
            <person name="Lei E."/>
            <person name="Bradfield A."/>
            <person name="Ibitamuno G."/>
            <person name="Assawadarachai V."/>
            <person name="O'Connell R.J."/>
            <person name="de Souza M.S."/>
            <person name="Nitayaphan S."/>
            <person name="Rerks-Ngarm S."/>
            <person name="Robb M.L."/>
            <person name="McLellan J.S."/>
            <person name="Georgiev I."/>
            <person name="Kwong P.D."/>
            <person name="Carlson J.M."/>
            <person name="Michael N.L."/>
            <person name="Schief W.R."/>
            <person name="Gilbert P.B."/>
            <person name="Mullins J.I."/>
            <person name="Kim J.H."/>
        </authorList>
    </citation>
    <scope>NUCLEOTIDE SEQUENCE</scope>
    <source>
        <strain evidence="37">AA016a11R</strain>
    </source>
</reference>
<evidence type="ECO:0000256" key="13">
    <source>
        <dbReference type="ARBA" id="ARBA00022685"/>
    </source>
</evidence>
<dbReference type="Gene3D" id="1.20.5.490">
    <property type="entry name" value="Single helix bin"/>
    <property type="match status" value="1"/>
</dbReference>
<evidence type="ECO:0000256" key="23">
    <source>
        <dbReference type="ARBA" id="ARBA00023046"/>
    </source>
</evidence>
<keyword evidence="7 32" id="KW-1168">Fusion of virus membrane with host membrane</keyword>
<feature type="lipid moiety-binding region" description="S-palmitoyl cysteine; by host" evidence="32">
    <location>
        <position position="755"/>
    </location>
</feature>
<comment type="PTM">
    <text evidence="32">Highly glycosylated by host. The high number of glycan on the protein is reffered to as 'glycan shield' because it contributes to hide protein sequence from adaptive immune system.</text>
</comment>
<comment type="domain">
    <text evidence="32">The YXXL motif is involved in determining the exact site of viral release at the surface of infected mononuclear cells and promotes endocytosis. YXXL and di-leucine endocytosis motifs interact directly or indirectly with the clathrin adapter complexes, opperate independently, and their activities are not additive.</text>
</comment>
<comment type="domain">
    <text evidence="32">The membrane proximal external region (MPER) present in gp41 is a tryptophan-rich region recognized by the antibodies 2F5, Z13, and 4E10. MPER seems to play a role in fusion.</text>
</comment>
<feature type="domain" description="Retroviral envelope protein GP41-like" evidence="36">
    <location>
        <begin position="521"/>
        <end position="712"/>
    </location>
</feature>
<dbReference type="InterPro" id="IPR037527">
    <property type="entry name" value="Gp160"/>
</dbReference>
<dbReference type="FunFam" id="1.20.5.490:FF:000001">
    <property type="entry name" value="Envelope glycoprotein gp160"/>
    <property type="match status" value="1"/>
</dbReference>
<comment type="subunit">
    <text evidence="32">The mature envelope protein (Env) consists of a homotrimer of non-covalently associated gp120-gp41 heterodimers. The resulting complex protrudes from the virus surface as a spike. There seems to be as few as 10 spikes on the average virion. Surface protein gp120 interacts with host CD4, CCR5 and CXCR4. Gp120 also interacts with the C-type lectins CD209/DC-SIGN and CLEC4M/DC-SIGNR (collectively referred to as DC-SIGN(R)). Gp120 and gp41 interact with GalCer. Gp120 interacts with host ITGA4/ITGB7 complex; on CD4+ T-cells, this interaction results in rapid activation of integrin ITGAL/LFA-1, which facilitates efficient cell-to-cell spreading of HIV-1. Gp120 interacts with cell-associated heparan sulfate; this interaction increases virus infectivity on permissive cells and may be involved in infection of CD4- cells.</text>
</comment>
<evidence type="ECO:0000256" key="7">
    <source>
        <dbReference type="ARBA" id="ARBA00022506"/>
    </source>
</evidence>
<evidence type="ECO:0000256" key="8">
    <source>
        <dbReference type="ARBA" id="ARBA00022510"/>
    </source>
</evidence>
<dbReference type="SUPFAM" id="SSF56502">
    <property type="entry name" value="gp120 core"/>
    <property type="match status" value="2"/>
</dbReference>
<evidence type="ECO:0000256" key="25">
    <source>
        <dbReference type="ARBA" id="ARBA00023136"/>
    </source>
</evidence>
<dbReference type="EMBL" id="JX446891">
    <property type="protein sequence ID" value="AFU26973.1"/>
    <property type="molecule type" value="Genomic_RNA"/>
</dbReference>
<keyword evidence="8 32" id="KW-1170">Fusion of virus membrane with host endosomal membrane</keyword>
<evidence type="ECO:0000256" key="26">
    <source>
        <dbReference type="ARBA" id="ARBA00023139"/>
    </source>
</evidence>
<evidence type="ECO:0000256" key="16">
    <source>
        <dbReference type="ARBA" id="ARBA00022729"/>
    </source>
</evidence>
<comment type="function">
    <text evidence="32">Envelope glycoprotein gp160: Oligomerizes in the host endoplasmic reticulum into predominantly trimers. In a second time, gp160 transits in the host Golgi, where glycosylation is completed. The precursor is then proteolytically cleaved in the trans-Golgi and thereby activated by cellular furin or furin-like proteases to produce gp120 and gp41.</text>
</comment>
<dbReference type="GO" id="GO:0016020">
    <property type="term" value="C:membrane"/>
    <property type="evidence" value="ECO:0007669"/>
    <property type="project" value="UniProtKB-UniRule"/>
</dbReference>
<dbReference type="GO" id="GO:1903911">
    <property type="term" value="P:positive regulation of receptor clustering"/>
    <property type="evidence" value="ECO:0007669"/>
    <property type="project" value="UniProtKB-UniRule"/>
</dbReference>
<evidence type="ECO:0000256" key="21">
    <source>
        <dbReference type="ARBA" id="ARBA00022890"/>
    </source>
</evidence>
<evidence type="ECO:0000256" key="32">
    <source>
        <dbReference type="HAMAP-Rule" id="MF_04083"/>
    </source>
</evidence>
<feature type="region of interest" description="MPER; binding to GalCer" evidence="32">
    <location>
        <begin position="653"/>
        <end position="674"/>
    </location>
</feature>
<keyword evidence="18 32" id="KW-0946">Virion</keyword>
<dbReference type="GO" id="GO:1903908">
    <property type="term" value="P:positive regulation of plasma membrane raft polarization"/>
    <property type="evidence" value="ECO:0007669"/>
    <property type="project" value="UniProtKB-UniRule"/>
</dbReference>
<dbReference type="GO" id="GO:0044175">
    <property type="term" value="C:host cell endosome membrane"/>
    <property type="evidence" value="ECO:0007669"/>
    <property type="project" value="UniProtKB-SubCell"/>
</dbReference>
<keyword evidence="22 32" id="KW-1133">Transmembrane helix</keyword>
<keyword evidence="27 32" id="KW-1015">Disulfide bond</keyword>
<evidence type="ECO:0000256" key="28">
    <source>
        <dbReference type="ARBA" id="ARBA00023180"/>
    </source>
</evidence>
<comment type="miscellaneous">
    <text evidence="32">HIV-1 lineages are divided in three main groups, M (for Major), O (for Outlier), and N (for New, or Non-M, Non-O). The vast majority of strains found worldwide belong to the group M. Group O seems to be endemic to and largely confined to Cameroon and neighboring countries in West Central Africa, where these viruses represent a small minority of HIV-1 strains. The group N is represented by a limited number of isolates from Cameroonian persons. The group M is further subdivided in 9 clades or subtypes (A to D, F to H, J and K).</text>
</comment>
<evidence type="ECO:0000259" key="35">
    <source>
        <dbReference type="Pfam" id="PF00516"/>
    </source>
</evidence>
<comment type="subcellular location">
    <molecule>Surface protein gp120</molecule>
    <subcellularLocation>
        <location evidence="32">Virion membrane</location>
        <topology evidence="32">Peripheral membrane protein</topology>
    </subcellularLocation>
    <subcellularLocation>
        <location evidence="32">Host cell membrane</location>
        <topology evidence="32">Peripheral membrane protein</topology>
    </subcellularLocation>
    <subcellularLocation>
        <location evidence="32">Host endosome membrane</location>
        <topology evidence="32">Single-pass type I membrane protein</topology>
    </subcellularLocation>
    <text evidence="32">The surface protein is not anchored to the viral envelope, but associates with the extravirion surface through its binding to TM. It is probably concentrated at the site of budding and incorporated into the virions possibly by contacts between the cytoplasmic tail of Env and the N-terminus of Gag.</text>
</comment>
<keyword evidence="23 32" id="KW-1039">Host endosome</keyword>
<evidence type="ECO:0000256" key="2">
    <source>
        <dbReference type="ARBA" id="ARBA00004433"/>
    </source>
</evidence>
<feature type="chain" id="PRO_5023289015" description="Transmembrane protein gp41" evidence="32">
    <location>
        <begin position="503"/>
        <end position="854"/>
    </location>
</feature>
<proteinExistence type="inferred from homology"/>
<reference evidence="37" key="2">
    <citation type="journal article" date="2015" name="PLoS Comput. Biol.">
        <title>Comprehensive sieve analysis of breakthrough HIV-1 sequences in the RV144 vaccine efficacy trial.</title>
        <authorList>
            <consortium name="RV144 Sequencing Team"/>
            <person name="Edlefsen P.T."/>
            <person name="Rolland M."/>
            <person name="Hertz T."/>
            <person name="Tovanabutra S."/>
            <person name="Gartland A.J."/>
            <person name="deCamp A.C."/>
            <person name="Magaret C.A."/>
            <person name="Ahmed H."/>
            <person name="Gottardo R."/>
            <person name="Juraska M."/>
            <person name="McCoy C."/>
            <person name="Larsen B.B."/>
            <person name="Sanders-Buell E."/>
            <person name="Carrico C."/>
            <person name="Menis S."/>
            <person name="Kijak G.H."/>
            <person name="Bose M."/>
            <person name="Arroyo M.A."/>
            <person name="O'Connell R.J."/>
            <person name="Nitayaphan S."/>
            <person name="Pitisuttithum P."/>
            <person name="Kaewkungwal J."/>
            <person name="Rerks-Ngarm S."/>
            <person name="Robb M.L."/>
            <person name="Kirys T."/>
            <person name="Georgiev I.S."/>
            <person name="Kwong P.D."/>
            <person name="Scheffler K."/>
            <person name="Pond S.L."/>
            <person name="Carlson J.M."/>
            <person name="Michael N.L."/>
            <person name="Schief W.R."/>
            <person name="Mullins J.I."/>
            <person name="Kim J.H."/>
            <person name="Gilbert P.B."/>
        </authorList>
    </citation>
    <scope>NUCLEOTIDE SEQUENCE</scope>
    <source>
        <strain evidence="37">AA016a11R</strain>
    </source>
</reference>
<evidence type="ECO:0000256" key="5">
    <source>
        <dbReference type="ARBA" id="ARBA00004578"/>
    </source>
</evidence>
<keyword evidence="9 32" id="KW-1032">Host cell membrane</keyword>
<evidence type="ECO:0000256" key="18">
    <source>
        <dbReference type="ARBA" id="ARBA00022844"/>
    </source>
</evidence>
<comment type="function">
    <text evidence="32">Transmembrane protein gp41: Acts as a class I viral fusion protein. Under the current model, the protein has at least 3 conformational states: pre-fusion native state, pre-hairpin intermediate state, and post-fusion hairpin state. During fusion of viral and target intracellular membranes, the coiled coil regions (heptad repeats) assume a trimer-of-hairpins structure, positioning the fusion peptide in close proximity to the C-terminal region of the ectodomain. The formation of this structure appears to drive apposition and subsequent fusion of viral and target cell membranes. Complete fusion occurs in host cell endosomes and is dynamin-dependent, however some lipid transfer might occur at the plasma membrane. The virus undergoes clathrin-dependent internalization long before endosomal fusion, thus minimizing the surface exposure of conserved viral epitopes during fusion and reducing the efficacy of inhibitors targeting these epitopes. Membranes fusion leads to delivery of the nucleocapsid into the cytoplasm.</text>
</comment>
<feature type="transmembrane region" description="Helical" evidence="33">
    <location>
        <begin position="503"/>
        <end position="526"/>
    </location>
</feature>
<feature type="disulfide bond" evidence="32">
    <location>
        <begin position="53"/>
        <end position="73"/>
    </location>
</feature>
<feature type="short sequence motif" description="YXXL motif; contains endocytosis signal" evidence="32">
    <location>
        <begin position="703"/>
        <end position="706"/>
    </location>
</feature>
<keyword evidence="17 32" id="KW-1161">Viral attachment to host cell</keyword>
<dbReference type="GO" id="GO:0019064">
    <property type="term" value="P:fusion of virus membrane with host plasma membrane"/>
    <property type="evidence" value="ECO:0007669"/>
    <property type="project" value="UniProtKB-UniRule"/>
</dbReference>
<evidence type="ECO:0000259" key="36">
    <source>
        <dbReference type="Pfam" id="PF00517"/>
    </source>
</evidence>
<evidence type="ECO:0000313" key="37">
    <source>
        <dbReference type="EMBL" id="AFU26973.1"/>
    </source>
</evidence>
<evidence type="ECO:0000256" key="17">
    <source>
        <dbReference type="ARBA" id="ARBA00022804"/>
    </source>
</evidence>
<dbReference type="FunFam" id="1.10.287.210:FF:000001">
    <property type="entry name" value="Envelope glycoprotein gp160"/>
    <property type="match status" value="1"/>
</dbReference>
<comment type="function">
    <text evidence="32">Surface protein gp120: Attaches the virus to the host lymphoid cell by binding to the primary receptor CD4. This interaction induces a structural rearrangement creating a high affinity binding site for a chemokine coreceptor like CXCR4 and/or CCR5. Acts as a ligand for CD209/DC-SIGN and CLEC4M/DC-SIGNR, which are respectively found on dendritic cells (DCs), and on endothelial cells of liver sinusoids and lymph node sinuses. These interactions allow capture of viral particles at mucosal surfaces by these cells and subsequent transmission to permissive cells. HIV subverts the migration properties of dendritic cells to gain access to CD4+ T-cells in lymph nodes. Virus transmission to permissive T-cells occurs either in trans (without DCs infection, through viral capture and transmission), or in cis (following DCs productive infection, through the usual CD4-gp120 interaction), thereby inducing a robust infection. In trans infection, bound virions remain infectious over days and it is proposed that they are not degraded, but protected in non-lysosomal acidic organelles within the DCs close to the cell membrane thus contributing to the viral infectious potential during DCs' migration from the periphery to the lymphoid tissues. On arrival at lymphoid tissues, intact virions recycle back to DCs' cell surface allowing virus transmission to CD4+ T-cells.</text>
</comment>
<keyword evidence="24 32" id="KW-0175">Coiled coil</keyword>
<dbReference type="Gene3D" id="1.10.287.210">
    <property type="match status" value="1"/>
</dbReference>
<feature type="disulfide bond" evidence="32">
    <location>
        <begin position="218"/>
        <end position="247"/>
    </location>
</feature>
<evidence type="ECO:0000256" key="24">
    <source>
        <dbReference type="ARBA" id="ARBA00023054"/>
    </source>
</evidence>
<comment type="domain">
    <text evidence="32">The CD4-binding region is targeted by the antibody b12.</text>
</comment>
<evidence type="ECO:0000256" key="14">
    <source>
        <dbReference type="ARBA" id="ARBA00022692"/>
    </source>
</evidence>
<comment type="subcellular location">
    <molecule>Transmembrane protein gp41</molecule>
    <subcellularLocation>
        <location evidence="32">Virion membrane</location>
        <topology evidence="32">Single-pass type I membrane protein</topology>
    </subcellularLocation>
    <subcellularLocation>
        <location evidence="32">Host cell membrane</location>
        <topology evidence="32">Single-pass type I membrane protein</topology>
    </subcellularLocation>
    <subcellularLocation>
        <location evidence="32">Host endosome membrane</location>
        <topology evidence="32">Single-pass type I membrane protein</topology>
    </subcellularLocation>
    <text evidence="32">It is probably concentrated at the site of budding and incorporated into the virions possibly by contacts between the cytoplasmic tail of Env and the N-terminus of Gag.</text>
</comment>
<keyword evidence="30 32" id="KW-0449">Lipoprotein</keyword>
<dbReference type="GO" id="GO:0019082">
    <property type="term" value="P:viral protein processing"/>
    <property type="evidence" value="ECO:0007669"/>
    <property type="project" value="UniProtKB-UniRule"/>
</dbReference>
<evidence type="ECO:0000256" key="33">
    <source>
        <dbReference type="RuleBase" id="RU363095"/>
    </source>
</evidence>
<dbReference type="InterPro" id="IPR000328">
    <property type="entry name" value="GP41-like"/>
</dbReference>
<evidence type="ECO:0000256" key="30">
    <source>
        <dbReference type="ARBA" id="ARBA00023288"/>
    </source>
</evidence>
<dbReference type="GO" id="GO:0039654">
    <property type="term" value="P:fusion of virus membrane with host endosome membrane"/>
    <property type="evidence" value="ECO:0007669"/>
    <property type="project" value="UniProtKB-UniRule"/>
</dbReference>
<evidence type="ECO:0000256" key="10">
    <source>
        <dbReference type="ARBA" id="ARBA00022570"/>
    </source>
</evidence>
<comment type="similarity">
    <text evidence="32">Belongs to the HIV-1 env protein family.</text>
</comment>
<comment type="PTM">
    <text evidence="32">Palmitoylation of the transmembrane protein and of Env polyprotein (prior to its proteolytic cleavage) is essential for their association with host cell membrane lipid rafts. Palmitoylation is therefore required for envelope trafficking to classical lipid rafts, but not for viral replication.</text>
</comment>
<evidence type="ECO:0000256" key="12">
    <source>
        <dbReference type="ARBA" id="ARBA00022595"/>
    </source>
</evidence>
<dbReference type="InterPro" id="IPR036377">
    <property type="entry name" value="Gp120_core_sf"/>
</dbReference>
<feature type="region of interest" description="Fusion peptide" evidence="32">
    <location>
        <begin position="503"/>
        <end position="523"/>
    </location>
</feature>
<feature type="domain" description="Human immunodeficiency virus 1 envelope glycoprotein Gp120" evidence="35">
    <location>
        <begin position="33"/>
        <end position="502"/>
    </location>
</feature>
<evidence type="ECO:0000256" key="19">
    <source>
        <dbReference type="ARBA" id="ARBA00022870"/>
    </source>
</evidence>
<dbReference type="GO" id="GO:0055036">
    <property type="term" value="C:virion membrane"/>
    <property type="evidence" value="ECO:0007669"/>
    <property type="project" value="UniProtKB-SubCell"/>
</dbReference>
<dbReference type="SUPFAM" id="SSF58069">
    <property type="entry name" value="Virus ectodomain"/>
    <property type="match status" value="1"/>
</dbReference>
<keyword evidence="21 32" id="KW-1164">Virus endocytosis by host</keyword>
<keyword evidence="31 32" id="KW-1160">Virus entry into host cell</keyword>
<feature type="short sequence motif" description="Di-leucine internalization motif" evidence="32">
    <location>
        <begin position="853"/>
        <end position="854"/>
    </location>
</feature>
<evidence type="ECO:0000256" key="20">
    <source>
        <dbReference type="ARBA" id="ARBA00022879"/>
    </source>
</evidence>
<dbReference type="GO" id="GO:0019031">
    <property type="term" value="C:viral envelope"/>
    <property type="evidence" value="ECO:0007669"/>
    <property type="project" value="UniProtKB-KW"/>
</dbReference>
<evidence type="ECO:0000256" key="34">
    <source>
        <dbReference type="SAM" id="MobiDB-lite"/>
    </source>
</evidence>
<accession>K0GBM9</accession>
<keyword evidence="10 32" id="KW-1165">Clathrin-mediated endocytosis of virus by host</keyword>
<keyword evidence="16 32" id="KW-0732">Signal</keyword>
<organismHost>
    <name type="scientific">Homo sapiens</name>
    <name type="common">Human</name>
    <dbReference type="NCBI Taxonomy" id="9606"/>
</organismHost>
<dbReference type="FunFam" id="2.170.40.20:FF:000004">
    <property type="entry name" value="Envelope glycoprotein gp160"/>
    <property type="match status" value="1"/>
</dbReference>
<evidence type="ECO:0000256" key="6">
    <source>
        <dbReference type="ARBA" id="ARBA00004650"/>
    </source>
</evidence>
<keyword evidence="26 32" id="KW-0564">Palmitate</keyword>
<dbReference type="GO" id="GO:0005198">
    <property type="term" value="F:structural molecule activity"/>
    <property type="evidence" value="ECO:0007669"/>
    <property type="project" value="UniProtKB-UniRule"/>
</dbReference>
<feature type="region of interest" description="Immunosuppression" evidence="32">
    <location>
        <begin position="565"/>
        <end position="583"/>
    </location>
</feature>
<feature type="transmembrane region" description="Helical" evidence="33">
    <location>
        <begin position="669"/>
        <end position="696"/>
    </location>
</feature>
<keyword evidence="19 32" id="KW-1043">Host membrane</keyword>
<name>K0GBM9_HV1</name>
<protein>
    <recommendedName>
        <fullName evidence="32">Envelope glycoprotein gp160</fullName>
    </recommendedName>
    <alternativeName>
        <fullName evidence="32">Env polyprotein</fullName>
    </alternativeName>
    <component>
        <recommendedName>
            <fullName evidence="32">Surface protein gp120</fullName>
            <shortName evidence="32">SU</shortName>
        </recommendedName>
        <alternativeName>
            <fullName evidence="32">Glycoprotein 120</fullName>
            <shortName evidence="32">gp120</shortName>
        </alternativeName>
    </component>
    <component>
        <recommendedName>
            <fullName evidence="32">Transmembrane protein gp41</fullName>
            <shortName evidence="32">TM</shortName>
        </recommendedName>
        <alternativeName>
            <fullName evidence="32">Glycoprotein 41</fullName>
            <shortName evidence="32">gp41</shortName>
        </alternativeName>
    </component>
</protein>
<feature type="site" description="Cleavage; by host furin" evidence="32">
    <location>
        <begin position="502"/>
        <end position="503"/>
    </location>
</feature>
<dbReference type="HAMAP" id="MF_04083">
    <property type="entry name" value="HIV_ENV"/>
    <property type="match status" value="1"/>
</dbReference>
<dbReference type="GO" id="GO:0052031">
    <property type="term" value="P:symbiont-mediated perturbation of host defense response"/>
    <property type="evidence" value="ECO:0007669"/>
    <property type="project" value="UniProtKB-UniRule"/>
</dbReference>